<reference evidence="2" key="1">
    <citation type="submission" date="2023-10" db="EMBL/GenBank/DDBJ databases">
        <authorList>
            <person name="Chen Y."/>
            <person name="Shah S."/>
            <person name="Dougan E. K."/>
            <person name="Thang M."/>
            <person name="Chan C."/>
        </authorList>
    </citation>
    <scope>NUCLEOTIDE SEQUENCE [LARGE SCALE GENOMIC DNA]</scope>
</reference>
<keyword evidence="3" id="KW-1185">Reference proteome</keyword>
<comment type="caution">
    <text evidence="2">The sequence shown here is derived from an EMBL/GenBank/DDBJ whole genome shotgun (WGS) entry which is preliminary data.</text>
</comment>
<dbReference type="Proteomes" id="UP001189429">
    <property type="component" value="Unassembled WGS sequence"/>
</dbReference>
<feature type="region of interest" description="Disordered" evidence="1">
    <location>
        <begin position="1"/>
        <end position="20"/>
    </location>
</feature>
<evidence type="ECO:0000256" key="1">
    <source>
        <dbReference type="SAM" id="MobiDB-lite"/>
    </source>
</evidence>
<evidence type="ECO:0000313" key="3">
    <source>
        <dbReference type="Proteomes" id="UP001189429"/>
    </source>
</evidence>
<feature type="region of interest" description="Disordered" evidence="1">
    <location>
        <begin position="156"/>
        <end position="188"/>
    </location>
</feature>
<accession>A0ABN9UZA8</accession>
<feature type="region of interest" description="Disordered" evidence="1">
    <location>
        <begin position="50"/>
        <end position="135"/>
    </location>
</feature>
<dbReference type="EMBL" id="CAUYUJ010016457">
    <property type="protein sequence ID" value="CAK0865503.1"/>
    <property type="molecule type" value="Genomic_DNA"/>
</dbReference>
<sequence>MQCPIQRCQPSASGTVGEGASVVVPARARDKACGSARAEALKENDLIADARCRVGGREPGGKADGHNRGYEKEEEEEEEEGGRMLVTEAWAHGIERSAVPRGRPRGTAAGNKNTRRQRGREQGEAADPDLPASWIAAGGSRPFGLVWGGLAGPWSRRGELEVEKQATRESKVDRGGIQEAGRDLSRRQ</sequence>
<organism evidence="2 3">
    <name type="scientific">Prorocentrum cordatum</name>
    <dbReference type="NCBI Taxonomy" id="2364126"/>
    <lineage>
        <taxon>Eukaryota</taxon>
        <taxon>Sar</taxon>
        <taxon>Alveolata</taxon>
        <taxon>Dinophyceae</taxon>
        <taxon>Prorocentrales</taxon>
        <taxon>Prorocentraceae</taxon>
        <taxon>Prorocentrum</taxon>
    </lineage>
</organism>
<protein>
    <submittedName>
        <fullName evidence="2">Uncharacterized protein</fullName>
    </submittedName>
</protein>
<gene>
    <name evidence="2" type="ORF">PCOR1329_LOCUS52996</name>
</gene>
<proteinExistence type="predicted"/>
<name>A0ABN9UZA8_9DINO</name>
<evidence type="ECO:0000313" key="2">
    <source>
        <dbReference type="EMBL" id="CAK0865503.1"/>
    </source>
</evidence>
<feature type="compositionally biased region" description="Basic and acidic residues" evidence="1">
    <location>
        <begin position="50"/>
        <end position="71"/>
    </location>
</feature>